<keyword evidence="4" id="KW-1185">Reference proteome</keyword>
<feature type="region of interest" description="Disordered" evidence="1">
    <location>
        <begin position="1"/>
        <end position="29"/>
    </location>
</feature>
<reference evidence="4" key="1">
    <citation type="submission" date="2024-07" db="EMBL/GenBank/DDBJ databases">
        <title>Two chromosome-level genome assemblies of Korean endemic species Abeliophyllum distichum and Forsythia ovata (Oleaceae).</title>
        <authorList>
            <person name="Jang H."/>
        </authorList>
    </citation>
    <scope>NUCLEOTIDE SEQUENCE [LARGE SCALE GENOMIC DNA]</scope>
</reference>
<protein>
    <submittedName>
        <fullName evidence="3">Ribonuclease H</fullName>
    </submittedName>
</protein>
<dbReference type="EMBL" id="JBFOLK010000003">
    <property type="protein sequence ID" value="KAL2527067.1"/>
    <property type="molecule type" value="Genomic_DNA"/>
</dbReference>
<evidence type="ECO:0000259" key="2">
    <source>
        <dbReference type="Pfam" id="PF03732"/>
    </source>
</evidence>
<comment type="caution">
    <text evidence="3">The sequence shown here is derived from an EMBL/GenBank/DDBJ whole genome shotgun (WGS) entry which is preliminary data.</text>
</comment>
<dbReference type="Pfam" id="PF03732">
    <property type="entry name" value="Retrotrans_gag"/>
    <property type="match status" value="1"/>
</dbReference>
<gene>
    <name evidence="3" type="ORF">Adt_12121</name>
</gene>
<proteinExistence type="predicted"/>
<dbReference type="InterPro" id="IPR005162">
    <property type="entry name" value="Retrotrans_gag_dom"/>
</dbReference>
<sequence length="148" mass="17664">MVHTRHSEHSEARTERRKDPKPVHVRPKDEKEWLEYYEDDDDENLLFTNYMKAIEVPANFRMPLMDKYNRRDDPMDHINIYKTKLQGHSPAVNGQNFHTTLTSDAKRWYNKLKPGSIKSWPQLKREFVNAFIGNQTMVADIVQLHDIR</sequence>
<name>A0ABD1UPV2_9LAMI</name>
<feature type="domain" description="Retrotransposon gag" evidence="2">
    <location>
        <begin position="97"/>
        <end position="147"/>
    </location>
</feature>
<dbReference type="PANTHER" id="PTHR33223:SF10">
    <property type="entry name" value="AMINOTRANSFERASE-LIKE PLANT MOBILE DOMAIN-CONTAINING PROTEIN"/>
    <property type="match status" value="1"/>
</dbReference>
<evidence type="ECO:0000313" key="4">
    <source>
        <dbReference type="Proteomes" id="UP001604336"/>
    </source>
</evidence>
<accession>A0ABD1UPV2</accession>
<evidence type="ECO:0000313" key="3">
    <source>
        <dbReference type="EMBL" id="KAL2527067.1"/>
    </source>
</evidence>
<evidence type="ECO:0000256" key="1">
    <source>
        <dbReference type="SAM" id="MobiDB-lite"/>
    </source>
</evidence>
<organism evidence="3 4">
    <name type="scientific">Abeliophyllum distichum</name>
    <dbReference type="NCBI Taxonomy" id="126358"/>
    <lineage>
        <taxon>Eukaryota</taxon>
        <taxon>Viridiplantae</taxon>
        <taxon>Streptophyta</taxon>
        <taxon>Embryophyta</taxon>
        <taxon>Tracheophyta</taxon>
        <taxon>Spermatophyta</taxon>
        <taxon>Magnoliopsida</taxon>
        <taxon>eudicotyledons</taxon>
        <taxon>Gunneridae</taxon>
        <taxon>Pentapetalae</taxon>
        <taxon>asterids</taxon>
        <taxon>lamiids</taxon>
        <taxon>Lamiales</taxon>
        <taxon>Oleaceae</taxon>
        <taxon>Forsythieae</taxon>
        <taxon>Abeliophyllum</taxon>
    </lineage>
</organism>
<dbReference type="AlphaFoldDB" id="A0ABD1UPV2"/>
<dbReference type="PANTHER" id="PTHR33223">
    <property type="entry name" value="CCHC-TYPE DOMAIN-CONTAINING PROTEIN"/>
    <property type="match status" value="1"/>
</dbReference>
<dbReference type="Proteomes" id="UP001604336">
    <property type="component" value="Unassembled WGS sequence"/>
</dbReference>